<keyword evidence="2" id="KW-1185">Reference proteome</keyword>
<gene>
    <name evidence="1" type="ORF">TrRE_jg1988</name>
</gene>
<evidence type="ECO:0000313" key="1">
    <source>
        <dbReference type="EMBL" id="GMI29602.1"/>
    </source>
</evidence>
<dbReference type="AlphaFoldDB" id="A0A9W7G1K3"/>
<dbReference type="Proteomes" id="UP001165082">
    <property type="component" value="Unassembled WGS sequence"/>
</dbReference>
<reference evidence="1" key="1">
    <citation type="submission" date="2022-07" db="EMBL/GenBank/DDBJ databases">
        <title>Genome analysis of Parmales, a sister group of diatoms, reveals the evolutionary specialization of diatoms from phago-mixotrophs to photoautotrophs.</title>
        <authorList>
            <person name="Ban H."/>
            <person name="Sato S."/>
            <person name="Yoshikawa S."/>
            <person name="Kazumasa Y."/>
            <person name="Nakamura Y."/>
            <person name="Ichinomiya M."/>
            <person name="Saitoh K."/>
            <person name="Sato N."/>
            <person name="Blanc-Mathieu R."/>
            <person name="Endo H."/>
            <person name="Kuwata A."/>
            <person name="Ogata H."/>
        </authorList>
    </citation>
    <scope>NUCLEOTIDE SEQUENCE</scope>
</reference>
<protein>
    <submittedName>
        <fullName evidence="1">Uncharacterized protein</fullName>
    </submittedName>
</protein>
<dbReference type="EMBL" id="BRXZ01007541">
    <property type="protein sequence ID" value="GMI29602.1"/>
    <property type="molecule type" value="Genomic_DNA"/>
</dbReference>
<proteinExistence type="predicted"/>
<feature type="non-terminal residue" evidence="1">
    <location>
        <position position="1"/>
    </location>
</feature>
<sequence>RHFSILGLPTDVKGGAEEPILNQSLSTCTCTSTENRHFSILGLPTNVKGGAEEPILNQSLSTCTCSKALFNVFLRYRITLTLACNF</sequence>
<accession>A0A9W7G1K3</accession>
<evidence type="ECO:0000313" key="2">
    <source>
        <dbReference type="Proteomes" id="UP001165082"/>
    </source>
</evidence>
<comment type="caution">
    <text evidence="1">The sequence shown here is derived from an EMBL/GenBank/DDBJ whole genome shotgun (WGS) entry which is preliminary data.</text>
</comment>
<organism evidence="1 2">
    <name type="scientific">Triparma retinervis</name>
    <dbReference type="NCBI Taxonomy" id="2557542"/>
    <lineage>
        <taxon>Eukaryota</taxon>
        <taxon>Sar</taxon>
        <taxon>Stramenopiles</taxon>
        <taxon>Ochrophyta</taxon>
        <taxon>Bolidophyceae</taxon>
        <taxon>Parmales</taxon>
        <taxon>Triparmaceae</taxon>
        <taxon>Triparma</taxon>
    </lineage>
</organism>
<name>A0A9W7G1K3_9STRA</name>